<evidence type="ECO:0000313" key="9">
    <source>
        <dbReference type="Proteomes" id="UP001235939"/>
    </source>
</evidence>
<dbReference type="PANTHER" id="PTHR13634">
    <property type="entry name" value="RIBOSOME BIOGENESIS PROTEIN BRIX"/>
    <property type="match status" value="1"/>
</dbReference>
<dbReference type="PANTHER" id="PTHR13634:SF0">
    <property type="entry name" value="RIBOSOME BIOGENESIS PROTEIN BRX1 HOMOLOG"/>
    <property type="match status" value="1"/>
</dbReference>
<evidence type="ECO:0000256" key="5">
    <source>
        <dbReference type="ARBA" id="ARBA00022517"/>
    </source>
</evidence>
<organism evidence="8 9">
    <name type="scientific">Cordylochernes scorpioides</name>
    <dbReference type="NCBI Taxonomy" id="51811"/>
    <lineage>
        <taxon>Eukaryota</taxon>
        <taxon>Metazoa</taxon>
        <taxon>Ecdysozoa</taxon>
        <taxon>Arthropoda</taxon>
        <taxon>Chelicerata</taxon>
        <taxon>Arachnida</taxon>
        <taxon>Pseudoscorpiones</taxon>
        <taxon>Cheliferoidea</taxon>
        <taxon>Chernetidae</taxon>
        <taxon>Cordylochernes</taxon>
    </lineage>
</organism>
<feature type="domain" description="Brix" evidence="7">
    <location>
        <begin position="23"/>
        <end position="239"/>
    </location>
</feature>
<dbReference type="EMBL" id="CP092880">
    <property type="protein sequence ID" value="UYV80309.1"/>
    <property type="molecule type" value="Genomic_DNA"/>
</dbReference>
<dbReference type="Proteomes" id="UP001235939">
    <property type="component" value="Chromosome 18"/>
</dbReference>
<evidence type="ECO:0000256" key="6">
    <source>
        <dbReference type="ARBA" id="ARBA00023242"/>
    </source>
</evidence>
<proteinExistence type="inferred from homology"/>
<comment type="similarity">
    <text evidence="3">Belongs to the BRX1 family.</text>
</comment>
<reference evidence="8 9" key="1">
    <citation type="submission" date="2022-01" db="EMBL/GenBank/DDBJ databases">
        <title>A chromosomal length assembly of Cordylochernes scorpioides.</title>
        <authorList>
            <person name="Zeh D."/>
            <person name="Zeh J."/>
        </authorList>
    </citation>
    <scope>NUCLEOTIDE SEQUENCE [LARGE SCALE GENOMIC DNA]</scope>
    <source>
        <strain evidence="8">IN4F17</strain>
        <tissue evidence="8">Whole Body</tissue>
    </source>
</reference>
<dbReference type="InterPro" id="IPR007109">
    <property type="entry name" value="Brix"/>
</dbReference>
<dbReference type="InterPro" id="IPR026532">
    <property type="entry name" value="BRX1"/>
</dbReference>
<evidence type="ECO:0000256" key="2">
    <source>
        <dbReference type="ARBA" id="ARBA00004604"/>
    </source>
</evidence>
<comment type="subcellular location">
    <subcellularLocation>
        <location evidence="2">Nucleus</location>
        <location evidence="2">Nucleolus</location>
    </subcellularLocation>
</comment>
<dbReference type="PROSITE" id="PS50833">
    <property type="entry name" value="BRIX"/>
    <property type="match status" value="1"/>
</dbReference>
<keyword evidence="5" id="KW-0690">Ribosome biogenesis</keyword>
<evidence type="ECO:0000256" key="3">
    <source>
        <dbReference type="ARBA" id="ARBA00006369"/>
    </source>
</evidence>
<evidence type="ECO:0000259" key="7">
    <source>
        <dbReference type="PROSITE" id="PS50833"/>
    </source>
</evidence>
<protein>
    <recommendedName>
        <fullName evidence="4">Ribosome biogenesis protein BRX1 homolog</fullName>
    </recommendedName>
</protein>
<keyword evidence="9" id="KW-1185">Reference proteome</keyword>
<dbReference type="Pfam" id="PF04427">
    <property type="entry name" value="Brix"/>
    <property type="match status" value="1"/>
</dbReference>
<sequence>MKRMASQKKTSPLKTKVKWINKQRVLVFCSQGIRHTPLNLMKNLRTLLPHSKSVSHERPKPNTTAKAGLFWRLIVYHQRLSPRDLADITVSRGDQVISTVSFVKDKKVTKLGRPSNEHQNNVLANIQTAIVKPKMDKKDPVREINEICAGRNCNKCIYFEQKRHDLYLWVSNVPNGPSAKFLVENIKSMEDLYLTGNCLRGGQSLIGFNKKHLQVLKELFTQVLPFTVQEIFHGFFITI</sequence>
<gene>
    <name evidence="8" type="ORF">LAZ67_18002368</name>
</gene>
<accession>A0ABY6LGK7</accession>
<dbReference type="SMART" id="SM00879">
    <property type="entry name" value="Brix"/>
    <property type="match status" value="1"/>
</dbReference>
<evidence type="ECO:0000256" key="4">
    <source>
        <dbReference type="ARBA" id="ARBA00020522"/>
    </source>
</evidence>
<keyword evidence="6" id="KW-0539">Nucleus</keyword>
<name>A0ABY6LGK7_9ARAC</name>
<evidence type="ECO:0000313" key="8">
    <source>
        <dbReference type="EMBL" id="UYV80309.1"/>
    </source>
</evidence>
<comment type="function">
    <text evidence="1">Required for biogenesis of the 60S ribosomal subunit.</text>
</comment>
<evidence type="ECO:0000256" key="1">
    <source>
        <dbReference type="ARBA" id="ARBA00003439"/>
    </source>
</evidence>